<dbReference type="EMBL" id="JBFOLK010000001">
    <property type="protein sequence ID" value="KAL2541814.1"/>
    <property type="molecule type" value="Genomic_DNA"/>
</dbReference>
<keyword evidence="1" id="KW-0479">Metal-binding</keyword>
<dbReference type="GO" id="GO:0008270">
    <property type="term" value="F:zinc ion binding"/>
    <property type="evidence" value="ECO:0007669"/>
    <property type="project" value="UniProtKB-KW"/>
</dbReference>
<evidence type="ECO:0000256" key="2">
    <source>
        <dbReference type="ARBA" id="ARBA00022771"/>
    </source>
</evidence>
<dbReference type="PROSITE" id="PS51999">
    <property type="entry name" value="ZF_GRF"/>
    <property type="match status" value="1"/>
</dbReference>
<name>A0ABD1VWN4_9LAMI</name>
<proteinExistence type="predicted"/>
<evidence type="ECO:0000313" key="7">
    <source>
        <dbReference type="Proteomes" id="UP001604336"/>
    </source>
</evidence>
<keyword evidence="7" id="KW-1185">Reference proteome</keyword>
<keyword evidence="3" id="KW-0862">Zinc</keyword>
<evidence type="ECO:0000256" key="3">
    <source>
        <dbReference type="ARBA" id="ARBA00022833"/>
    </source>
</evidence>
<dbReference type="Proteomes" id="UP001604336">
    <property type="component" value="Unassembled WGS sequence"/>
</dbReference>
<organism evidence="6 7">
    <name type="scientific">Abeliophyllum distichum</name>
    <dbReference type="NCBI Taxonomy" id="126358"/>
    <lineage>
        <taxon>Eukaryota</taxon>
        <taxon>Viridiplantae</taxon>
        <taxon>Streptophyta</taxon>
        <taxon>Embryophyta</taxon>
        <taxon>Tracheophyta</taxon>
        <taxon>Spermatophyta</taxon>
        <taxon>Magnoliopsida</taxon>
        <taxon>eudicotyledons</taxon>
        <taxon>Gunneridae</taxon>
        <taxon>Pentapetalae</taxon>
        <taxon>asterids</taxon>
        <taxon>lamiids</taxon>
        <taxon>Lamiales</taxon>
        <taxon>Oleaceae</taxon>
        <taxon>Forsythieae</taxon>
        <taxon>Abeliophyllum</taxon>
    </lineage>
</organism>
<reference evidence="7" key="1">
    <citation type="submission" date="2024-07" db="EMBL/GenBank/DDBJ databases">
        <title>Two chromosome-level genome assemblies of Korean endemic species Abeliophyllum distichum and Forsythia ovata (Oleaceae).</title>
        <authorList>
            <person name="Jang H."/>
        </authorList>
    </citation>
    <scope>NUCLEOTIDE SEQUENCE [LARGE SCALE GENOMIC DNA]</scope>
</reference>
<evidence type="ECO:0000259" key="5">
    <source>
        <dbReference type="PROSITE" id="PS51999"/>
    </source>
</evidence>
<comment type="caution">
    <text evidence="6">The sequence shown here is derived from an EMBL/GenBank/DDBJ whole genome shotgun (WGS) entry which is preliminary data.</text>
</comment>
<evidence type="ECO:0000313" key="6">
    <source>
        <dbReference type="EMBL" id="KAL2541814.1"/>
    </source>
</evidence>
<accession>A0ABD1VWN4</accession>
<dbReference type="PANTHER" id="PTHR33248">
    <property type="entry name" value="ZINC ION-BINDING PROTEIN"/>
    <property type="match status" value="1"/>
</dbReference>
<dbReference type="InterPro" id="IPR010666">
    <property type="entry name" value="Znf_GRF"/>
</dbReference>
<evidence type="ECO:0000256" key="1">
    <source>
        <dbReference type="ARBA" id="ARBA00022723"/>
    </source>
</evidence>
<keyword evidence="2 4" id="KW-0863">Zinc-finger</keyword>
<protein>
    <recommendedName>
        <fullName evidence="5">GRF-type domain-containing protein</fullName>
    </recommendedName>
</protein>
<feature type="domain" description="GRF-type" evidence="5">
    <location>
        <begin position="16"/>
        <end position="56"/>
    </location>
</feature>
<evidence type="ECO:0000256" key="4">
    <source>
        <dbReference type="PROSITE-ProRule" id="PRU01343"/>
    </source>
</evidence>
<sequence length="146" mass="16975">MENSSSTSQISNEALCMCGQTATTRTWWMENNPYRRFWACRLRPVACDHFSWVDPPLNPSYKKTNRLHHSDHGCLRTLNRDQATVVLTDLKTNRLHHYDHGCLRTLNWDQATVVLTDLKTNRLHHYDHGCLRTLNRDQATVVLTTG</sequence>
<gene>
    <name evidence="6" type="ORF">Adt_02792</name>
</gene>
<dbReference type="AlphaFoldDB" id="A0ABD1VWN4"/>